<feature type="domain" description="NET" evidence="2">
    <location>
        <begin position="1"/>
        <end position="75"/>
    </location>
</feature>
<dbReference type="AlphaFoldDB" id="A0A5E4EZK8"/>
<evidence type="ECO:0000259" key="2">
    <source>
        <dbReference type="PROSITE" id="PS51525"/>
    </source>
</evidence>
<gene>
    <name evidence="3" type="ORF">ALMOND_2B020172</name>
</gene>
<evidence type="ECO:0000313" key="3">
    <source>
        <dbReference type="EMBL" id="VVA21143.1"/>
    </source>
</evidence>
<dbReference type="InterPro" id="IPR038336">
    <property type="entry name" value="NET_sf"/>
</dbReference>
<feature type="region of interest" description="Disordered" evidence="1">
    <location>
        <begin position="88"/>
        <end position="199"/>
    </location>
</feature>
<dbReference type="InParanoid" id="A0A5E4EZK8"/>
<dbReference type="InterPro" id="IPR052442">
    <property type="entry name" value="Env_Response_Regulator"/>
</dbReference>
<reference evidence="4" key="1">
    <citation type="journal article" date="2020" name="Plant J.">
        <title>Transposons played a major role in the diversification between the closely related almond and peach genomes: results from the almond genome sequence.</title>
        <authorList>
            <person name="Alioto T."/>
            <person name="Alexiou K.G."/>
            <person name="Bardil A."/>
            <person name="Barteri F."/>
            <person name="Castanera R."/>
            <person name="Cruz F."/>
            <person name="Dhingra A."/>
            <person name="Duval H."/>
            <person name="Fernandez I Marti A."/>
            <person name="Frias L."/>
            <person name="Galan B."/>
            <person name="Garcia J.L."/>
            <person name="Howad W."/>
            <person name="Gomez-Garrido J."/>
            <person name="Gut M."/>
            <person name="Julca I."/>
            <person name="Morata J."/>
            <person name="Puigdomenech P."/>
            <person name="Ribeca P."/>
            <person name="Rubio Cabetas M.J."/>
            <person name="Vlasova A."/>
            <person name="Wirthensohn M."/>
            <person name="Garcia-Mas J."/>
            <person name="Gabaldon T."/>
            <person name="Casacuberta J.M."/>
            <person name="Arus P."/>
        </authorList>
    </citation>
    <scope>NUCLEOTIDE SEQUENCE [LARGE SCALE GENOMIC DNA]</scope>
    <source>
        <strain evidence="4">cv. Texas</strain>
    </source>
</reference>
<dbReference type="PANTHER" id="PTHR46136:SF33">
    <property type="entry name" value="TRANSCRIPTION FACTOR GTE10"/>
    <property type="match status" value="1"/>
</dbReference>
<dbReference type="Pfam" id="PF17035">
    <property type="entry name" value="BET"/>
    <property type="match status" value="1"/>
</dbReference>
<dbReference type="Proteomes" id="UP000327085">
    <property type="component" value="Chromosome 3"/>
</dbReference>
<evidence type="ECO:0000256" key="1">
    <source>
        <dbReference type="SAM" id="MobiDB-lite"/>
    </source>
</evidence>
<organism evidence="3 4">
    <name type="scientific">Prunus dulcis</name>
    <name type="common">Almond</name>
    <name type="synonym">Amygdalus dulcis</name>
    <dbReference type="NCBI Taxonomy" id="3755"/>
    <lineage>
        <taxon>Eukaryota</taxon>
        <taxon>Viridiplantae</taxon>
        <taxon>Streptophyta</taxon>
        <taxon>Embryophyta</taxon>
        <taxon>Tracheophyta</taxon>
        <taxon>Spermatophyta</taxon>
        <taxon>Magnoliopsida</taxon>
        <taxon>eudicotyledons</taxon>
        <taxon>Gunneridae</taxon>
        <taxon>Pentapetalae</taxon>
        <taxon>rosids</taxon>
        <taxon>fabids</taxon>
        <taxon>Rosales</taxon>
        <taxon>Rosaceae</taxon>
        <taxon>Amygdaloideae</taxon>
        <taxon>Amygdaleae</taxon>
        <taxon>Prunus</taxon>
    </lineage>
</organism>
<proteinExistence type="predicted"/>
<dbReference type="InterPro" id="IPR027353">
    <property type="entry name" value="NET_dom"/>
</dbReference>
<feature type="compositionally biased region" description="Low complexity" evidence="1">
    <location>
        <begin position="139"/>
        <end position="163"/>
    </location>
</feature>
<dbReference type="Gramene" id="VVA21143">
    <property type="protein sequence ID" value="VVA21143"/>
    <property type="gene ID" value="Prudul26B020172"/>
</dbReference>
<dbReference type="PROSITE" id="PS51525">
    <property type="entry name" value="NET"/>
    <property type="match status" value="1"/>
</dbReference>
<dbReference type="PANTHER" id="PTHR46136">
    <property type="entry name" value="TRANSCRIPTION FACTOR GTE8"/>
    <property type="match status" value="1"/>
</dbReference>
<accession>A0A5E4EZK8</accession>
<sequence length="307" mass="33567">MLTDEEKAKLTMELEALMDAEVPLNIVNFLQEHSHSEGQTNDNEIEVDLEAFSDDTLFALRKLLDDHLLEKQKRQAKAEPCEMEILNESGFSNSSMQPCKGNDPGDEEVDIVGGNDAPISSFRPVEIEKDPAHRNSKCSSSSSSSSESGSSSSDSDSGTSSESESNDAKVPASFGGGKENVGTGANSDQKRNYIGDSEIGNGELRNYAASFIYWNRIMKSGLTRLPVSSLFLSPSLSLSLCRRHRHHHKHRLSLTVSCGRSNASPIGSPDRASSEIQRQPSDDDMSNRLRPAISPRISNKKLLSRLP</sequence>
<protein>
    <submittedName>
        <fullName evidence="3">PREDICTED: mRNAion factor</fullName>
    </submittedName>
</protein>
<evidence type="ECO:0000313" key="4">
    <source>
        <dbReference type="Proteomes" id="UP000327085"/>
    </source>
</evidence>
<feature type="region of interest" description="Disordered" evidence="1">
    <location>
        <begin position="259"/>
        <end position="294"/>
    </location>
</feature>
<dbReference type="Gene3D" id="1.20.1270.220">
    <property type="match status" value="1"/>
</dbReference>
<name>A0A5E4EZK8_PRUDU</name>
<dbReference type="EMBL" id="CABIKO010000050">
    <property type="protein sequence ID" value="VVA21143.1"/>
    <property type="molecule type" value="Genomic_DNA"/>
</dbReference>